<protein>
    <recommendedName>
        <fullName evidence="6">Globin domain-containing protein</fullName>
    </recommendedName>
</protein>
<dbReference type="InterPro" id="IPR044399">
    <property type="entry name" value="Mb-like_M"/>
</dbReference>
<evidence type="ECO:0000313" key="7">
    <source>
        <dbReference type="EMBL" id="CAD7227581.1"/>
    </source>
</evidence>
<sequence>MQSLIIASFLFAACSASYIGDYGTPLGLRKTIVGPTLLGKSLVGPTLLDRTLVSKDIVGPSLISKSVIEPSVIGSKVITGPGLIGGYGGPLGLTKSVGYGVPLTKTVGYGLPLTKTVGYGVPLTKTVGYGHPLTKTVGYGVPLTKTVGYGLPLTKSVGYGVPLTKTSGLVWWCSILLFLLSTLNKSLTMADATGLTGAQKGLLKESMDIIAKDLAGLGLALFAEVFNRYPQYQKKFRKIADMSAPDAMKTTRMKSHATLVMGALRTIVNNLKDPALTMDLLETLGVRHKLMGSLSKADFDNVFVVLLEILKNNPATQSTTNPAGAMEAWKALLNTIGSQIGSQL</sequence>
<evidence type="ECO:0000259" key="6">
    <source>
        <dbReference type="PROSITE" id="PS01033"/>
    </source>
</evidence>
<evidence type="ECO:0000256" key="3">
    <source>
        <dbReference type="ARBA" id="ARBA00022723"/>
    </source>
</evidence>
<dbReference type="GO" id="GO:0019825">
    <property type="term" value="F:oxygen binding"/>
    <property type="evidence" value="ECO:0007669"/>
    <property type="project" value="InterPro"/>
</dbReference>
<keyword evidence="3" id="KW-0479">Metal-binding</keyword>
<evidence type="ECO:0000256" key="5">
    <source>
        <dbReference type="RuleBase" id="RU000356"/>
    </source>
</evidence>
<dbReference type="GO" id="GO:0016491">
    <property type="term" value="F:oxidoreductase activity"/>
    <property type="evidence" value="ECO:0007669"/>
    <property type="project" value="UniProtKB-ARBA"/>
</dbReference>
<accession>A0A7R8W9R9</accession>
<dbReference type="GO" id="GO:0020037">
    <property type="term" value="F:heme binding"/>
    <property type="evidence" value="ECO:0007669"/>
    <property type="project" value="InterPro"/>
</dbReference>
<dbReference type="Pfam" id="PF00042">
    <property type="entry name" value="Globin"/>
    <property type="match status" value="1"/>
</dbReference>
<dbReference type="GO" id="GO:0005344">
    <property type="term" value="F:oxygen carrier activity"/>
    <property type="evidence" value="ECO:0007669"/>
    <property type="project" value="UniProtKB-KW"/>
</dbReference>
<keyword evidence="2 5" id="KW-0349">Heme</keyword>
<dbReference type="PROSITE" id="PS01033">
    <property type="entry name" value="GLOBIN"/>
    <property type="match status" value="1"/>
</dbReference>
<dbReference type="InterPro" id="IPR000971">
    <property type="entry name" value="Globin"/>
</dbReference>
<keyword evidence="4" id="KW-0408">Iron</keyword>
<comment type="subunit">
    <text evidence="1">Monomer.</text>
</comment>
<feature type="domain" description="Globin" evidence="6">
    <location>
        <begin position="194"/>
        <end position="344"/>
    </location>
</feature>
<dbReference type="InterPro" id="IPR013314">
    <property type="entry name" value="Globin_lamprey/hagfish"/>
</dbReference>
<organism evidence="7">
    <name type="scientific">Cyprideis torosa</name>
    <dbReference type="NCBI Taxonomy" id="163714"/>
    <lineage>
        <taxon>Eukaryota</taxon>
        <taxon>Metazoa</taxon>
        <taxon>Ecdysozoa</taxon>
        <taxon>Arthropoda</taxon>
        <taxon>Crustacea</taxon>
        <taxon>Oligostraca</taxon>
        <taxon>Ostracoda</taxon>
        <taxon>Podocopa</taxon>
        <taxon>Podocopida</taxon>
        <taxon>Cytherocopina</taxon>
        <taxon>Cytheroidea</taxon>
        <taxon>Cytherideidae</taxon>
        <taxon>Cyprideis</taxon>
    </lineage>
</organism>
<evidence type="ECO:0000256" key="1">
    <source>
        <dbReference type="ARBA" id="ARBA00011245"/>
    </source>
</evidence>
<dbReference type="EMBL" id="OB661188">
    <property type="protein sequence ID" value="CAD7227581.1"/>
    <property type="molecule type" value="Genomic_DNA"/>
</dbReference>
<dbReference type="AlphaFoldDB" id="A0A7R8W9R9"/>
<keyword evidence="5" id="KW-0813">Transport</keyword>
<dbReference type="OrthoDB" id="6346302at2759"/>
<dbReference type="InterPro" id="IPR012292">
    <property type="entry name" value="Globin/Proto"/>
</dbReference>
<name>A0A7R8W9R9_9CRUS</name>
<dbReference type="CDD" id="cd01040">
    <property type="entry name" value="Mb-like"/>
    <property type="match status" value="1"/>
</dbReference>
<dbReference type="SUPFAM" id="SSF46458">
    <property type="entry name" value="Globin-like"/>
    <property type="match status" value="1"/>
</dbReference>
<proteinExistence type="inferred from homology"/>
<dbReference type="PANTHER" id="PTHR46783">
    <property type="entry name" value="CYTOGLOBIN"/>
    <property type="match status" value="1"/>
</dbReference>
<dbReference type="InterPro" id="IPR009050">
    <property type="entry name" value="Globin-like_sf"/>
</dbReference>
<evidence type="ECO:0000256" key="4">
    <source>
        <dbReference type="ARBA" id="ARBA00023004"/>
    </source>
</evidence>
<evidence type="ECO:0000256" key="2">
    <source>
        <dbReference type="ARBA" id="ARBA00022617"/>
    </source>
</evidence>
<keyword evidence="5" id="KW-0561">Oxygen transport</keyword>
<comment type="similarity">
    <text evidence="5">Belongs to the globin family.</text>
</comment>
<dbReference type="GO" id="GO:0005506">
    <property type="term" value="F:iron ion binding"/>
    <property type="evidence" value="ECO:0007669"/>
    <property type="project" value="InterPro"/>
</dbReference>
<gene>
    <name evidence="7" type="ORF">CTOB1V02_LOCUS5482</name>
</gene>
<dbReference type="Gene3D" id="1.10.490.10">
    <property type="entry name" value="Globins"/>
    <property type="match status" value="1"/>
</dbReference>
<dbReference type="PANTHER" id="PTHR46783:SF1">
    <property type="entry name" value="CYTOGLOBIN-1-RELATED"/>
    <property type="match status" value="1"/>
</dbReference>
<reference evidence="7" key="1">
    <citation type="submission" date="2020-11" db="EMBL/GenBank/DDBJ databases">
        <authorList>
            <person name="Tran Van P."/>
        </authorList>
    </citation>
    <scope>NUCLEOTIDE SEQUENCE</scope>
</reference>